<dbReference type="InterPro" id="IPR011034">
    <property type="entry name" value="Formyl_transferase-like_C_sf"/>
</dbReference>
<evidence type="ECO:0000256" key="5">
    <source>
        <dbReference type="ARBA" id="ARBA00022553"/>
    </source>
</evidence>
<reference evidence="18" key="1">
    <citation type="submission" date="2021-01" db="UniProtKB">
        <authorList>
            <consortium name="EnsemblMetazoa"/>
        </authorList>
    </citation>
    <scope>IDENTIFICATION</scope>
</reference>
<accession>A0A7M5WRH1</accession>
<dbReference type="Gene3D" id="1.10.1200.10">
    <property type="entry name" value="ACP-like"/>
    <property type="match status" value="1"/>
</dbReference>
<dbReference type="InterPro" id="IPR016163">
    <property type="entry name" value="Ald_DH_C"/>
</dbReference>
<feature type="binding site" evidence="13">
    <location>
        <begin position="674"/>
        <end position="675"/>
    </location>
    <ligand>
        <name>NADP(+)</name>
        <dbReference type="ChEBI" id="CHEBI:58349"/>
    </ligand>
</feature>
<keyword evidence="8 10" id="KW-0560">Oxidoreductase</keyword>
<dbReference type="Gene3D" id="3.40.50.170">
    <property type="entry name" value="Formyl transferase, N-terminal domain"/>
    <property type="match status" value="1"/>
</dbReference>
<comment type="similarity">
    <text evidence="2 16">Belongs to the aldehyde dehydrogenase family.</text>
</comment>
<dbReference type="OrthoDB" id="310895at2759"/>
<dbReference type="GO" id="GO:0005737">
    <property type="term" value="C:cytoplasm"/>
    <property type="evidence" value="ECO:0007669"/>
    <property type="project" value="InterPro"/>
</dbReference>
<dbReference type="PROSITE" id="PS50075">
    <property type="entry name" value="CARRIER"/>
    <property type="match status" value="1"/>
</dbReference>
<dbReference type="PIRSF" id="PIRSF036489">
    <property type="entry name" value="10-FTHFDH"/>
    <property type="match status" value="1"/>
</dbReference>
<evidence type="ECO:0000256" key="2">
    <source>
        <dbReference type="ARBA" id="ARBA00009986"/>
    </source>
</evidence>
<comment type="similarity">
    <text evidence="1 10">In the C-terminal section; belongs to the aldehyde dehydrogenase family. ALDH1L subfamily.</text>
</comment>
<dbReference type="FunFam" id="3.10.25.10:FF:000002">
    <property type="entry name" value="10-formyltetrahydrofolate dehydrogenase"/>
    <property type="match status" value="1"/>
</dbReference>
<dbReference type="FunFam" id="3.40.309.10:FF:000012">
    <property type="entry name" value="Betaine aldehyde dehydrogenase"/>
    <property type="match status" value="1"/>
</dbReference>
<proteinExistence type="inferred from homology"/>
<dbReference type="SUPFAM" id="SSF53720">
    <property type="entry name" value="ALDH-like"/>
    <property type="match status" value="1"/>
</dbReference>
<dbReference type="SUPFAM" id="SSF53328">
    <property type="entry name" value="Formyltransferase"/>
    <property type="match status" value="1"/>
</dbReference>
<organism evidence="18 19">
    <name type="scientific">Clytia hemisphaerica</name>
    <dbReference type="NCBI Taxonomy" id="252671"/>
    <lineage>
        <taxon>Eukaryota</taxon>
        <taxon>Metazoa</taxon>
        <taxon>Cnidaria</taxon>
        <taxon>Hydrozoa</taxon>
        <taxon>Hydroidolina</taxon>
        <taxon>Leptothecata</taxon>
        <taxon>Obeliida</taxon>
        <taxon>Clytiidae</taxon>
        <taxon>Clytia</taxon>
    </lineage>
</organism>
<dbReference type="CDD" id="cd08647">
    <property type="entry name" value="FMT_core_FDH_N"/>
    <property type="match status" value="1"/>
</dbReference>
<dbReference type="GO" id="GO:0006730">
    <property type="term" value="P:one-carbon metabolic process"/>
    <property type="evidence" value="ECO:0007669"/>
    <property type="project" value="UniProtKB-KW"/>
</dbReference>
<feature type="active site" description="Proton donor" evidence="11">
    <location>
        <position position="131"/>
    </location>
</feature>
<dbReference type="FunFam" id="1.10.1200.10:FF:000002">
    <property type="entry name" value="10-formyltetrahydrofolate dehydrogenase"/>
    <property type="match status" value="1"/>
</dbReference>
<feature type="site" description="Essential for catalytic activity" evidence="14">
    <location>
        <position position="167"/>
    </location>
</feature>
<evidence type="ECO:0000313" key="19">
    <source>
        <dbReference type="Proteomes" id="UP000594262"/>
    </source>
</evidence>
<dbReference type="CDD" id="cd08703">
    <property type="entry name" value="FDH_Hydrolase_C"/>
    <property type="match status" value="1"/>
</dbReference>
<dbReference type="RefSeq" id="XP_066933029.1">
    <property type="nucleotide sequence ID" value="XM_067076928.1"/>
</dbReference>
<evidence type="ECO:0000256" key="15">
    <source>
        <dbReference type="PROSITE-ProRule" id="PRU10007"/>
    </source>
</evidence>
<dbReference type="InterPro" id="IPR037022">
    <property type="entry name" value="Formyl_trans_C_sf"/>
</dbReference>
<sequence>MLSAARFVAKSTRRTVYTSAQDMARLRVAVIGQSNFGAEVYKSIREKGHEVVGVFTIPDVQGKADPLAQEAEQDGVQVFKYKRWQSKKVAIPEVVEQYKSVGADLNVMPFCSQFIPMDVIDHPKHGSIVYHPSILPRHRGASAINWTLMEGDQKGGFSIFYADDGLDTGPVILQKSVDIEPNETVDSLYNRFLYPEGITTMVEAVELIAEGKAPRIVQTEEGATYDPIWKKKDVAKIDWNKPAKTLHDFIRGNDKLPGAWSTIDGKQVTFFGSSMYHRKELPQHTEVSIDGLSAPALIHNDGMIITGSDGQRINVKTLQLDDGKMIASNKYGQASDDDVKLELSSEEMEIANKIKDIWKGILNLGSIEDDTDFFKAGAASMDVARLVEEVKQKCDVVLANEDVYMNTDYANFLKRSVMISRGLGEEEFKCDYKTVEVNGKQIQMPNQLFINGEFVEAQSGKTFDTINPTDESVLAEVSFGAKEDINIAVAAAKEAFYEGPWATMNARDRGTLMYKLADLMDEHREELAYIESMDSGAVYTLALKTHIGMSIDTIRYFAGWCDKIQGDTIPINHARPSKNLCFTKKEPIGVCGLIVPWNYPLMMLAWKISPLLAAGNTVVLKPAQVTSMTALKFAELAVKAGFPKGVINIVPGSGSRAGQAIVDHLDVRKVGFTGSTPVGAGIMKSAAVSNIKKVSLELGGKSPLVIFHDCDMDKAVKQGTLACLFNKGENCIAAGRVFVEESIHDEFLARVIEEVKQLKIGDPLDLSTAHGPQNHRAHFESLLRYIDAGVKEGAKLVYGGKRVGEKGLFLEPAIFTDVKDGMFIATEESFGPVMIISKFKDGDVDGVLRSANLTEYGLASGVFTNDLSKAMRVADGLDAGTCFVNTYNKTDVAAPFGGFKQSGFGKDLGKEALNEYLKTKVVTVEY</sequence>
<evidence type="ECO:0000256" key="10">
    <source>
        <dbReference type="PIRNR" id="PIRNR036489"/>
    </source>
</evidence>
<dbReference type="Gene3D" id="3.40.605.10">
    <property type="entry name" value="Aldehyde Dehydrogenase, Chain A, domain 1"/>
    <property type="match status" value="1"/>
</dbReference>
<feature type="binding site" evidence="13">
    <location>
        <begin position="654"/>
        <end position="659"/>
    </location>
    <ligand>
        <name>NADP(+)</name>
        <dbReference type="ChEBI" id="CHEBI:58349"/>
    </ligand>
</feature>
<dbReference type="Pfam" id="PF00550">
    <property type="entry name" value="PP-binding"/>
    <property type="match status" value="1"/>
</dbReference>
<dbReference type="GO" id="GO:0009258">
    <property type="term" value="P:10-formyltetrahydrofolate catabolic process"/>
    <property type="evidence" value="ECO:0007669"/>
    <property type="project" value="UniProtKB-UniRule"/>
</dbReference>
<name>A0A7M5WRH1_9CNID</name>
<feature type="binding site" evidence="12">
    <location>
        <begin position="113"/>
        <end position="115"/>
    </location>
    <ligand>
        <name>(6R)-10-formyltetrahydrofolate</name>
        <dbReference type="ChEBI" id="CHEBI:195366"/>
    </ligand>
</feature>
<keyword evidence="4" id="KW-0596">Phosphopantetheine</keyword>
<keyword evidence="6 10" id="KW-0554">One-carbon metabolism</keyword>
<evidence type="ECO:0000313" key="18">
    <source>
        <dbReference type="EnsemblMetazoa" id="CLYHEMP005974.1"/>
    </source>
</evidence>
<dbReference type="InterPro" id="IPR015590">
    <property type="entry name" value="Aldehyde_DH_dom"/>
</dbReference>
<evidence type="ECO:0000256" key="14">
    <source>
        <dbReference type="PIRSR" id="PIRSR036489-4"/>
    </source>
</evidence>
<evidence type="ECO:0000256" key="7">
    <source>
        <dbReference type="ARBA" id="ARBA00022857"/>
    </source>
</evidence>
<feature type="binding site" evidence="13">
    <location>
        <begin position="828"/>
        <end position="830"/>
    </location>
    <ligand>
        <name>NADP(+)</name>
        <dbReference type="ChEBI" id="CHEBI:58349"/>
    </ligand>
</feature>
<dbReference type="InterPro" id="IPR001555">
    <property type="entry name" value="GART_AS"/>
</dbReference>
<protein>
    <recommendedName>
        <fullName evidence="10">10-formyltetrahydrofolate dehydrogenase</fullName>
        <ecNumber evidence="10">1.5.1.6</ecNumber>
    </recommendedName>
</protein>
<evidence type="ECO:0000256" key="9">
    <source>
        <dbReference type="ARBA" id="ARBA00048239"/>
    </source>
</evidence>
<feature type="active site" evidence="15">
    <location>
        <position position="697"/>
    </location>
</feature>
<evidence type="ECO:0000256" key="11">
    <source>
        <dbReference type="PIRSR" id="PIRSR036489-1"/>
    </source>
</evidence>
<feature type="active site" description="Proton donor" evidence="11">
    <location>
        <position position="731"/>
    </location>
</feature>
<dbReference type="Pfam" id="PF02911">
    <property type="entry name" value="Formyl_trans_C"/>
    <property type="match status" value="1"/>
</dbReference>
<evidence type="ECO:0000256" key="12">
    <source>
        <dbReference type="PIRSR" id="PIRSR036489-2"/>
    </source>
</evidence>
<dbReference type="Pfam" id="PF00551">
    <property type="entry name" value="Formyl_trans_N"/>
    <property type="match status" value="1"/>
</dbReference>
<keyword evidence="19" id="KW-1185">Reference proteome</keyword>
<evidence type="ECO:0000259" key="17">
    <source>
        <dbReference type="PROSITE" id="PS50075"/>
    </source>
</evidence>
<evidence type="ECO:0000256" key="8">
    <source>
        <dbReference type="ARBA" id="ARBA00023002"/>
    </source>
</evidence>
<dbReference type="InterPro" id="IPR005793">
    <property type="entry name" value="Formyl_trans_C"/>
</dbReference>
<dbReference type="Proteomes" id="UP000594262">
    <property type="component" value="Unplaced"/>
</dbReference>
<feature type="active site" description="Proton acceptor" evidence="11">
    <location>
        <position position="697"/>
    </location>
</feature>
<dbReference type="AlphaFoldDB" id="A0A7M5WRH1"/>
<dbReference type="InterPro" id="IPR036477">
    <property type="entry name" value="Formyl_transf_N_sf"/>
</dbReference>
<dbReference type="PANTHER" id="PTHR11699">
    <property type="entry name" value="ALDEHYDE DEHYDROGENASE-RELATED"/>
    <property type="match status" value="1"/>
</dbReference>
<evidence type="ECO:0000256" key="6">
    <source>
        <dbReference type="ARBA" id="ARBA00022563"/>
    </source>
</evidence>
<dbReference type="SUPFAM" id="SSF50486">
    <property type="entry name" value="FMT C-terminal domain-like"/>
    <property type="match status" value="1"/>
</dbReference>
<comment type="similarity">
    <text evidence="3 10">In the N-terminal section; belongs to the GART family.</text>
</comment>
<dbReference type="PROSITE" id="PS00070">
    <property type="entry name" value="ALDEHYDE_DEHYDR_CYS"/>
    <property type="match status" value="1"/>
</dbReference>
<dbReference type="InterPro" id="IPR016162">
    <property type="entry name" value="Ald_DH_N"/>
</dbReference>
<dbReference type="Pfam" id="PF00171">
    <property type="entry name" value="Aldedh"/>
    <property type="match status" value="1"/>
</dbReference>
<dbReference type="FunFam" id="3.40.605.10:FF:000050">
    <property type="entry name" value="Aldehyde dehydrogenase, mitochondrial"/>
    <property type="match status" value="1"/>
</dbReference>
<evidence type="ECO:0000256" key="13">
    <source>
        <dbReference type="PIRSR" id="PIRSR036489-3"/>
    </source>
</evidence>
<keyword evidence="5" id="KW-0597">Phosphoprotein</keyword>
<dbReference type="EnsemblMetazoa" id="CLYHEMT005974.1">
    <property type="protein sequence ID" value="CLYHEMP005974.1"/>
    <property type="gene ID" value="CLYHEMG005974"/>
</dbReference>
<dbReference type="EC" id="1.5.1.6" evidence="10"/>
<dbReference type="InterPro" id="IPR036736">
    <property type="entry name" value="ACP-like_sf"/>
</dbReference>
<dbReference type="InterPro" id="IPR002376">
    <property type="entry name" value="Formyl_transf_N"/>
</dbReference>
<dbReference type="InterPro" id="IPR011407">
    <property type="entry name" value="10_FTHF_DH"/>
</dbReference>
<dbReference type="PROSITE" id="PS00687">
    <property type="entry name" value="ALDEHYDE_DEHYDR_GLU"/>
    <property type="match status" value="1"/>
</dbReference>
<evidence type="ECO:0000256" key="16">
    <source>
        <dbReference type="RuleBase" id="RU003345"/>
    </source>
</evidence>
<evidence type="ECO:0000256" key="4">
    <source>
        <dbReference type="ARBA" id="ARBA00022450"/>
    </source>
</evidence>
<dbReference type="SUPFAM" id="SSF47336">
    <property type="entry name" value="ACP-like"/>
    <property type="match status" value="1"/>
</dbReference>
<evidence type="ECO:0000256" key="3">
    <source>
        <dbReference type="ARBA" id="ARBA00010978"/>
    </source>
</evidence>
<dbReference type="PROSITE" id="PS00373">
    <property type="entry name" value="GART"/>
    <property type="match status" value="1"/>
</dbReference>
<dbReference type="Gene3D" id="3.10.25.10">
    <property type="entry name" value="Formyl transferase, C-terminal domain"/>
    <property type="match status" value="1"/>
</dbReference>
<dbReference type="Gene3D" id="3.40.309.10">
    <property type="entry name" value="Aldehyde Dehydrogenase, Chain A, domain 2"/>
    <property type="match status" value="1"/>
</dbReference>
<evidence type="ECO:0000256" key="1">
    <source>
        <dbReference type="ARBA" id="ARBA00007995"/>
    </source>
</evidence>
<comment type="catalytic activity">
    <reaction evidence="9">
        <text>(6R)-10-formyltetrahydrofolate + NADP(+) + H2O = (6S)-5,6,7,8-tetrahydrofolate + CO2 + NADPH + H(+)</text>
        <dbReference type="Rhea" id="RHEA:10180"/>
        <dbReference type="ChEBI" id="CHEBI:15377"/>
        <dbReference type="ChEBI" id="CHEBI:15378"/>
        <dbReference type="ChEBI" id="CHEBI:16526"/>
        <dbReference type="ChEBI" id="CHEBI:57453"/>
        <dbReference type="ChEBI" id="CHEBI:57783"/>
        <dbReference type="ChEBI" id="CHEBI:58349"/>
        <dbReference type="ChEBI" id="CHEBI:195366"/>
        <dbReference type="EC" id="1.5.1.6"/>
    </reaction>
    <physiologicalReaction direction="left-to-right" evidence="9">
        <dbReference type="Rhea" id="RHEA:10181"/>
    </physiologicalReaction>
</comment>
<dbReference type="InterPro" id="IPR016161">
    <property type="entry name" value="Ald_DH/histidinol_DH"/>
</dbReference>
<dbReference type="InterPro" id="IPR016160">
    <property type="entry name" value="Ald_DH_CS_CYS"/>
</dbReference>
<dbReference type="InterPro" id="IPR009081">
    <property type="entry name" value="PP-bd_ACP"/>
</dbReference>
<feature type="binding site" evidence="12">
    <location>
        <position position="167"/>
    </location>
    <ligand>
        <name>(6R)-10-formyltetrahydrofolate</name>
        <dbReference type="ChEBI" id="CHEBI:195366"/>
    </ligand>
</feature>
<dbReference type="FunFam" id="3.40.50.170:FF:000002">
    <property type="entry name" value="10-formyltetrahydrofolate dehydrogenase"/>
    <property type="match status" value="1"/>
</dbReference>
<dbReference type="GO" id="GO:0016155">
    <property type="term" value="F:formyltetrahydrofolate dehydrogenase activity"/>
    <property type="evidence" value="ECO:0007669"/>
    <property type="project" value="UniProtKB-UniRule"/>
</dbReference>
<dbReference type="GO" id="GO:0016620">
    <property type="term" value="F:oxidoreductase activity, acting on the aldehyde or oxo group of donors, NAD or NADP as acceptor"/>
    <property type="evidence" value="ECO:0007669"/>
    <property type="project" value="InterPro"/>
</dbReference>
<feature type="domain" description="Carrier" evidence="17">
    <location>
        <begin position="345"/>
        <end position="423"/>
    </location>
</feature>
<dbReference type="GeneID" id="136820711"/>
<feature type="binding site" evidence="13">
    <location>
        <begin position="621"/>
        <end position="624"/>
    </location>
    <ligand>
        <name>NADP(+)</name>
        <dbReference type="ChEBI" id="CHEBI:58349"/>
    </ligand>
</feature>
<dbReference type="InterPro" id="IPR029510">
    <property type="entry name" value="Ald_DH_CS_GLU"/>
</dbReference>
<keyword evidence="7 10" id="KW-0521">NADP</keyword>
<dbReference type="FunFam" id="3.40.605.10:FF:000026">
    <property type="entry name" value="Aldehyde dehydrogenase, putative"/>
    <property type="match status" value="1"/>
</dbReference>